<dbReference type="Gene3D" id="3.20.20.105">
    <property type="entry name" value="Queuine tRNA-ribosyltransferase-like"/>
    <property type="match status" value="1"/>
</dbReference>
<dbReference type="Proteomes" id="UP000636479">
    <property type="component" value="Unassembled WGS sequence"/>
</dbReference>
<feature type="domain" description="tRNA-guanine(15) transglycosylase-like" evidence="1">
    <location>
        <begin position="151"/>
        <end position="554"/>
    </location>
</feature>
<dbReference type="InterPro" id="IPR002616">
    <property type="entry name" value="tRNA_ribo_trans-like"/>
</dbReference>
<dbReference type="GO" id="GO:0006400">
    <property type="term" value="P:tRNA modification"/>
    <property type="evidence" value="ECO:0007669"/>
    <property type="project" value="InterPro"/>
</dbReference>
<dbReference type="EMBL" id="JACAZF010000001">
    <property type="protein sequence ID" value="KAF7315297.1"/>
    <property type="molecule type" value="Genomic_DNA"/>
</dbReference>
<dbReference type="Pfam" id="PF01702">
    <property type="entry name" value="TGT"/>
    <property type="match status" value="1"/>
</dbReference>
<dbReference type="RefSeq" id="XP_037225320.1">
    <property type="nucleotide sequence ID" value="XM_037357410.1"/>
</dbReference>
<keyword evidence="3" id="KW-1185">Reference proteome</keyword>
<dbReference type="PANTHER" id="PTHR46064:SF1">
    <property type="entry name" value="QUEUINE TRNA-RIBOSYLTRANSFERASE ACCESSORY SUBUNIT 2"/>
    <property type="match status" value="1"/>
</dbReference>
<dbReference type="OrthoDB" id="27601at2759"/>
<protein>
    <submittedName>
        <fullName evidence="2">tRNA-guanine transglycosylase</fullName>
    </submittedName>
</protein>
<dbReference type="InterPro" id="IPR036511">
    <property type="entry name" value="TGT-like_sf"/>
</dbReference>
<gene>
    <name evidence="2" type="ORF">MIND_00044200</name>
</gene>
<dbReference type="AlphaFoldDB" id="A0A8H6TEM4"/>
<dbReference type="GeneID" id="59339926"/>
<name>A0A8H6TEM4_9AGAR</name>
<dbReference type="PANTHER" id="PTHR46064">
    <property type="entry name" value="QUEUINE TRNA-RIBOSYLTRANSFERASE ACCESSORY SUBUNIT 2"/>
    <property type="match status" value="1"/>
</dbReference>
<comment type="caution">
    <text evidence="2">The sequence shown here is derived from an EMBL/GenBank/DDBJ whole genome shotgun (WGS) entry which is preliminary data.</text>
</comment>
<organism evidence="2 3">
    <name type="scientific">Mycena indigotica</name>
    <dbReference type="NCBI Taxonomy" id="2126181"/>
    <lineage>
        <taxon>Eukaryota</taxon>
        <taxon>Fungi</taxon>
        <taxon>Dikarya</taxon>
        <taxon>Basidiomycota</taxon>
        <taxon>Agaricomycotina</taxon>
        <taxon>Agaricomycetes</taxon>
        <taxon>Agaricomycetidae</taxon>
        <taxon>Agaricales</taxon>
        <taxon>Marasmiineae</taxon>
        <taxon>Mycenaceae</taxon>
        <taxon>Mycena</taxon>
    </lineage>
</organism>
<evidence type="ECO:0000313" key="2">
    <source>
        <dbReference type="EMBL" id="KAF7315297.1"/>
    </source>
</evidence>
<proteinExistence type="predicted"/>
<reference evidence="2" key="1">
    <citation type="submission" date="2020-05" db="EMBL/GenBank/DDBJ databases">
        <title>Mycena genomes resolve the evolution of fungal bioluminescence.</title>
        <authorList>
            <person name="Tsai I.J."/>
        </authorList>
    </citation>
    <scope>NUCLEOTIDE SEQUENCE</scope>
    <source>
        <strain evidence="2">171206Taipei</strain>
    </source>
</reference>
<accession>A0A8H6TEM4</accession>
<dbReference type="SUPFAM" id="SSF51713">
    <property type="entry name" value="tRNA-guanine transglycosylase"/>
    <property type="match status" value="1"/>
</dbReference>
<evidence type="ECO:0000259" key="1">
    <source>
        <dbReference type="Pfam" id="PF01702"/>
    </source>
</evidence>
<dbReference type="InterPro" id="IPR050852">
    <property type="entry name" value="Queuine_tRNA-ribosyltrfase"/>
</dbReference>
<evidence type="ECO:0000313" key="3">
    <source>
        <dbReference type="Proteomes" id="UP000636479"/>
    </source>
</evidence>
<sequence>MLVLRTATRLVGRRQPLLIASRSASSSTADHHQTEDDFAYPKEGFGAPIWRKTAGFAILGVLFYEYLGTPGDNDVAWLPAAGTEEFADEAALIRATRETALLQERQLVRSATRPPLYRSRNPEQFNHVSPYKNMVGMSVKFQAQTTAFRPRSGSLLLNRPTSAIEIATPALLVTTSRGVVPHLTQAHASTLPCLQVPFETFLEHSPPVPTLHPGSHPLHSFLGFNPENQLLILTLRDPHDVRETPANTNNYVSAVTGRGIRRILSLRCQIYHSLLPPFSQKRVERSVSRSASWVSQILGPNRNVLVHMAGGVSIAARKAFSSNLIEKLHGREAEAISPHKSLDDGLVGYVFDLAPLRMEMDAVSTGDAPDLTTLLRASLDSMPSSKLRVINSVSSPHEILRLIRDVGVDIFDSKWAQDNAAFGVALDFVFPAPAFQTRQNLGHNLYRTDFAQDFSSLSSSYSPCPCPACRPVATSQSAIISHSTMDQFRTDGTPQPASRAYIHHLCLTHEMSAHSLLVLHNLAVMQAFLASVRTLLEHSDNFGRLVDDFHNAYHEGHEQISEARTMWKEVDLARGKGRLAREQDQGDI</sequence>